<dbReference type="Proteomes" id="UP000030745">
    <property type="component" value="Unassembled WGS sequence"/>
</dbReference>
<name>A0A067BUY4_SAPPC</name>
<proteinExistence type="predicted"/>
<dbReference type="KEGG" id="spar:SPRG_12069"/>
<dbReference type="OrthoDB" id="59387at2759"/>
<dbReference type="RefSeq" id="XP_012207225.1">
    <property type="nucleotide sequence ID" value="XM_012351835.1"/>
</dbReference>
<dbReference type="AlphaFoldDB" id="A0A067BUY4"/>
<keyword evidence="2" id="KW-1185">Reference proteome</keyword>
<gene>
    <name evidence="1" type="ORF">SPRG_12069</name>
</gene>
<organism evidence="1 2">
    <name type="scientific">Saprolegnia parasitica (strain CBS 223.65)</name>
    <dbReference type="NCBI Taxonomy" id="695850"/>
    <lineage>
        <taxon>Eukaryota</taxon>
        <taxon>Sar</taxon>
        <taxon>Stramenopiles</taxon>
        <taxon>Oomycota</taxon>
        <taxon>Saprolegniomycetes</taxon>
        <taxon>Saprolegniales</taxon>
        <taxon>Saprolegniaceae</taxon>
        <taxon>Saprolegnia</taxon>
    </lineage>
</organism>
<evidence type="ECO:0000313" key="1">
    <source>
        <dbReference type="EMBL" id="KDO22083.1"/>
    </source>
</evidence>
<dbReference type="VEuPathDB" id="FungiDB:SPRG_12069"/>
<dbReference type="OMA" id="HCFSALQ"/>
<sequence length="70" mass="8072">MIDKRLFKPVKVFSIGLCSAIAVKLVLFTEYKTPMGLPQQDHCFSALQRYTQDQLDKFFKVDDLGKTTKE</sequence>
<accession>A0A067BUY4</accession>
<reference evidence="1 2" key="1">
    <citation type="journal article" date="2013" name="PLoS Genet.">
        <title>Distinctive expansion of potential virulence genes in the genome of the oomycete fish pathogen Saprolegnia parasitica.</title>
        <authorList>
            <person name="Jiang R.H."/>
            <person name="de Bruijn I."/>
            <person name="Haas B.J."/>
            <person name="Belmonte R."/>
            <person name="Lobach L."/>
            <person name="Christie J."/>
            <person name="van den Ackerveken G."/>
            <person name="Bottin A."/>
            <person name="Bulone V."/>
            <person name="Diaz-Moreno S.M."/>
            <person name="Dumas B."/>
            <person name="Fan L."/>
            <person name="Gaulin E."/>
            <person name="Govers F."/>
            <person name="Grenville-Briggs L.J."/>
            <person name="Horner N.R."/>
            <person name="Levin J.Z."/>
            <person name="Mammella M."/>
            <person name="Meijer H.J."/>
            <person name="Morris P."/>
            <person name="Nusbaum C."/>
            <person name="Oome S."/>
            <person name="Phillips A.J."/>
            <person name="van Rooyen D."/>
            <person name="Rzeszutek E."/>
            <person name="Saraiva M."/>
            <person name="Secombes C.J."/>
            <person name="Seidl M.F."/>
            <person name="Snel B."/>
            <person name="Stassen J.H."/>
            <person name="Sykes S."/>
            <person name="Tripathy S."/>
            <person name="van den Berg H."/>
            <person name="Vega-Arreguin J.C."/>
            <person name="Wawra S."/>
            <person name="Young S.K."/>
            <person name="Zeng Q."/>
            <person name="Dieguez-Uribeondo J."/>
            <person name="Russ C."/>
            <person name="Tyler B.M."/>
            <person name="van West P."/>
        </authorList>
    </citation>
    <scope>NUCLEOTIDE SEQUENCE [LARGE SCALE GENOMIC DNA]</scope>
    <source>
        <strain evidence="1 2">CBS 223.65</strain>
    </source>
</reference>
<dbReference type="EMBL" id="KK583275">
    <property type="protein sequence ID" value="KDO22083.1"/>
    <property type="molecule type" value="Genomic_DNA"/>
</dbReference>
<dbReference type="GeneID" id="24134067"/>
<protein>
    <submittedName>
        <fullName evidence="1">Uncharacterized protein</fullName>
    </submittedName>
</protein>
<evidence type="ECO:0000313" key="2">
    <source>
        <dbReference type="Proteomes" id="UP000030745"/>
    </source>
</evidence>